<dbReference type="EMBL" id="CP109441">
    <property type="protein sequence ID" value="WUV44263.1"/>
    <property type="molecule type" value="Genomic_DNA"/>
</dbReference>
<reference evidence="2" key="1">
    <citation type="submission" date="2022-10" db="EMBL/GenBank/DDBJ databases">
        <title>The complete genomes of actinobacterial strains from the NBC collection.</title>
        <authorList>
            <person name="Joergensen T.S."/>
            <person name="Alvarez Arevalo M."/>
            <person name="Sterndorff E.B."/>
            <person name="Faurdal D."/>
            <person name="Vuksanovic O."/>
            <person name="Mourched A.-S."/>
            <person name="Charusanti P."/>
            <person name="Shaw S."/>
            <person name="Blin K."/>
            <person name="Weber T."/>
        </authorList>
    </citation>
    <scope>NUCLEOTIDE SEQUENCE</scope>
    <source>
        <strain evidence="2">NBC_01482</strain>
    </source>
</reference>
<dbReference type="RefSeq" id="WP_329407153.1">
    <property type="nucleotide sequence ID" value="NZ_CP109441.1"/>
</dbReference>
<feature type="domain" description="AB hydrolase-1" evidence="1">
    <location>
        <begin position="34"/>
        <end position="267"/>
    </location>
</feature>
<sequence>MSTYTPVNTAENLHVDAASGRFTYRRMGPRGGVPLVLVHRFRATVDWWDPEFLDILAAERDVILFDNIGIGYTGGEALTTVEGFTAGTIEFIEALGLTEVDLLGWSFGGVVAQAVTLTRPDLVRKLIVAGSGSGLAPNMPTMSERVLGIMAKPDADLDDMLYLFYPETEGARKLGLEHFDKVSAAMPAGAPVVSEAAAMGQLQAIVAALATPWEQVVAGLATIRQPVLYANGMHDVMIHAFASYSAVEHLPSAKLVLYSDAGHAFLFQYLEEFTAEIKSFLAD</sequence>
<dbReference type="InterPro" id="IPR050471">
    <property type="entry name" value="AB_hydrolase"/>
</dbReference>
<keyword evidence="2" id="KW-0378">Hydrolase</keyword>
<dbReference type="PANTHER" id="PTHR43433:SF5">
    <property type="entry name" value="AB HYDROLASE-1 DOMAIN-CONTAINING PROTEIN"/>
    <property type="match status" value="1"/>
</dbReference>
<protein>
    <submittedName>
        <fullName evidence="2">Alpha/beta hydrolase</fullName>
    </submittedName>
</protein>
<dbReference type="InterPro" id="IPR029058">
    <property type="entry name" value="AB_hydrolase_fold"/>
</dbReference>
<evidence type="ECO:0000313" key="2">
    <source>
        <dbReference type="EMBL" id="WUV44263.1"/>
    </source>
</evidence>
<proteinExistence type="predicted"/>
<accession>A0ABZ1YME5</accession>
<evidence type="ECO:0000313" key="3">
    <source>
        <dbReference type="Proteomes" id="UP001432062"/>
    </source>
</evidence>
<dbReference type="Pfam" id="PF00561">
    <property type="entry name" value="Abhydrolase_1"/>
    <property type="match status" value="1"/>
</dbReference>
<gene>
    <name evidence="2" type="ORF">OG563_34570</name>
</gene>
<keyword evidence="3" id="KW-1185">Reference proteome</keyword>
<dbReference type="PANTHER" id="PTHR43433">
    <property type="entry name" value="HYDROLASE, ALPHA/BETA FOLD FAMILY PROTEIN"/>
    <property type="match status" value="1"/>
</dbReference>
<dbReference type="Proteomes" id="UP001432062">
    <property type="component" value="Chromosome"/>
</dbReference>
<dbReference type="Gene3D" id="3.40.50.1820">
    <property type="entry name" value="alpha/beta hydrolase"/>
    <property type="match status" value="1"/>
</dbReference>
<dbReference type="InterPro" id="IPR000073">
    <property type="entry name" value="AB_hydrolase_1"/>
</dbReference>
<evidence type="ECO:0000259" key="1">
    <source>
        <dbReference type="Pfam" id="PF00561"/>
    </source>
</evidence>
<name>A0ABZ1YME5_9NOCA</name>
<dbReference type="GO" id="GO:0016787">
    <property type="term" value="F:hydrolase activity"/>
    <property type="evidence" value="ECO:0007669"/>
    <property type="project" value="UniProtKB-KW"/>
</dbReference>
<dbReference type="SUPFAM" id="SSF53474">
    <property type="entry name" value="alpha/beta-Hydrolases"/>
    <property type="match status" value="1"/>
</dbReference>
<organism evidence="2 3">
    <name type="scientific">Nocardia vinacea</name>
    <dbReference type="NCBI Taxonomy" id="96468"/>
    <lineage>
        <taxon>Bacteria</taxon>
        <taxon>Bacillati</taxon>
        <taxon>Actinomycetota</taxon>
        <taxon>Actinomycetes</taxon>
        <taxon>Mycobacteriales</taxon>
        <taxon>Nocardiaceae</taxon>
        <taxon>Nocardia</taxon>
    </lineage>
</organism>